<dbReference type="AlphaFoldDB" id="A0A8S1NX60"/>
<protein>
    <recommendedName>
        <fullName evidence="1">PH domain-containing protein</fullName>
    </recommendedName>
</protein>
<organism evidence="2 3">
    <name type="scientific">Paramecium sonneborni</name>
    <dbReference type="NCBI Taxonomy" id="65129"/>
    <lineage>
        <taxon>Eukaryota</taxon>
        <taxon>Sar</taxon>
        <taxon>Alveolata</taxon>
        <taxon>Ciliophora</taxon>
        <taxon>Intramacronucleata</taxon>
        <taxon>Oligohymenophorea</taxon>
        <taxon>Peniculida</taxon>
        <taxon>Parameciidae</taxon>
        <taxon>Paramecium</taxon>
    </lineage>
</organism>
<gene>
    <name evidence="2" type="ORF">PSON_ATCC_30995.1.T0620050</name>
</gene>
<dbReference type="PANTHER" id="PTHR14336">
    <property type="entry name" value="TANDEM PH DOMAIN CONTAINING PROTEIN"/>
    <property type="match status" value="1"/>
</dbReference>
<proteinExistence type="predicted"/>
<dbReference type="InterPro" id="IPR001849">
    <property type="entry name" value="PH_domain"/>
</dbReference>
<accession>A0A8S1NX60</accession>
<name>A0A8S1NX60_9CILI</name>
<dbReference type="EMBL" id="CAJJDN010000062">
    <property type="protein sequence ID" value="CAD8094173.1"/>
    <property type="molecule type" value="Genomic_DNA"/>
</dbReference>
<dbReference type="InterPro" id="IPR051707">
    <property type="entry name" value="PI-Interact_SigTrans_Reg"/>
</dbReference>
<evidence type="ECO:0000259" key="1">
    <source>
        <dbReference type="PROSITE" id="PS50003"/>
    </source>
</evidence>
<keyword evidence="3" id="KW-1185">Reference proteome</keyword>
<dbReference type="Proteomes" id="UP000692954">
    <property type="component" value="Unassembled WGS sequence"/>
</dbReference>
<comment type="caution">
    <text evidence="2">The sequence shown here is derived from an EMBL/GenBank/DDBJ whole genome shotgun (WGS) entry which is preliminary data.</text>
</comment>
<reference evidence="2" key="1">
    <citation type="submission" date="2021-01" db="EMBL/GenBank/DDBJ databases">
        <authorList>
            <consortium name="Genoscope - CEA"/>
            <person name="William W."/>
        </authorList>
    </citation>
    <scope>NUCLEOTIDE SEQUENCE</scope>
</reference>
<sequence length="121" mass="14229">MQNPMLEDLKNIMKEGWLEKESRVFKSWRKRWFVLTTTTLYSFKAEKQYSNPTEIIQLSTVSTIKSCQEEINKENTFKIDTPDQTFFLQASNNQDKEAWIGAVGKAMVKLNLKKNRNDDDD</sequence>
<dbReference type="SMART" id="SM00233">
    <property type="entry name" value="PH"/>
    <property type="match status" value="1"/>
</dbReference>
<dbReference type="PANTHER" id="PTHR14336:SF8">
    <property type="entry name" value="PROTEIN OPY1"/>
    <property type="match status" value="1"/>
</dbReference>
<evidence type="ECO:0000313" key="3">
    <source>
        <dbReference type="Proteomes" id="UP000692954"/>
    </source>
</evidence>
<dbReference type="Pfam" id="PF00169">
    <property type="entry name" value="PH"/>
    <property type="match status" value="1"/>
</dbReference>
<dbReference type="PROSITE" id="PS50003">
    <property type="entry name" value="PH_DOMAIN"/>
    <property type="match status" value="1"/>
</dbReference>
<evidence type="ECO:0000313" key="2">
    <source>
        <dbReference type="EMBL" id="CAD8094173.1"/>
    </source>
</evidence>
<feature type="domain" description="PH" evidence="1">
    <location>
        <begin position="11"/>
        <end position="108"/>
    </location>
</feature>
<dbReference type="FunFam" id="2.30.29.30:FF:000286">
    <property type="entry name" value="PH-protein kinase domain containing protein"/>
    <property type="match status" value="1"/>
</dbReference>
<dbReference type="OrthoDB" id="10263923at2759"/>